<dbReference type="PANTHER" id="PTHR34297">
    <property type="entry name" value="HYPOTHETICAL CYTOSOLIC PROTEIN-RELATED"/>
    <property type="match status" value="1"/>
</dbReference>
<dbReference type="EMBL" id="WBZB01000011">
    <property type="protein sequence ID" value="KAB3532081.1"/>
    <property type="molecule type" value="Genomic_DNA"/>
</dbReference>
<dbReference type="Pfam" id="PF03780">
    <property type="entry name" value="Asp23"/>
    <property type="match status" value="1"/>
</dbReference>
<reference evidence="2 3" key="1">
    <citation type="submission" date="2019-10" db="EMBL/GenBank/DDBJ databases">
        <title>Alkaliphilus serpentinus sp. nov. and Alkaliphilus pronyensis sp. nov., two novel anaerobic alkaliphilic species isolated from the serpentinized-hosted hydrothermal field of the Prony Bay (New Caledonia).</title>
        <authorList>
            <person name="Postec A."/>
        </authorList>
    </citation>
    <scope>NUCLEOTIDE SEQUENCE [LARGE SCALE GENOMIC DNA]</scope>
    <source>
        <strain evidence="2 3">LacT</strain>
    </source>
</reference>
<evidence type="ECO:0000256" key="1">
    <source>
        <dbReference type="ARBA" id="ARBA00005721"/>
    </source>
</evidence>
<dbReference type="InterPro" id="IPR005531">
    <property type="entry name" value="Asp23"/>
</dbReference>
<sequence>MQVTVLVGGSGTGKSYHAMTLAKDRGIEYIIDDGLLIKGNKVLGGSSAKREKSKMAAVKRALFINDPHRNEIIKVIEREKPKSILILGTSDKMVDIIVKTLSLGAINERVYIENLVSSEDIKTARRYRTREGKHVIPVPTFEIKRDFSGYFLNPLKVFRHFGLGDSNEFHEKSVVRPTFSYKGRYTISDRVIRELIFYASNKAIGIKKITDIDIKSDATGIIIDIELIAVYGNPIMGILREVQKQVKYEVEEMTSLNIHAVNVYVKNLFIHE</sequence>
<protein>
    <submittedName>
        <fullName evidence="2">Asp23/Gls24 family envelope stress response protein</fullName>
    </submittedName>
</protein>
<dbReference type="AlphaFoldDB" id="A0A833HQL7"/>
<evidence type="ECO:0000313" key="3">
    <source>
        <dbReference type="Proteomes" id="UP000465601"/>
    </source>
</evidence>
<dbReference type="RefSeq" id="WP_151864908.1">
    <property type="nucleotide sequence ID" value="NZ_WBZB01000011.1"/>
</dbReference>
<organism evidence="2 3">
    <name type="scientific">Alkaliphilus serpentinus</name>
    <dbReference type="NCBI Taxonomy" id="1482731"/>
    <lineage>
        <taxon>Bacteria</taxon>
        <taxon>Bacillati</taxon>
        <taxon>Bacillota</taxon>
        <taxon>Clostridia</taxon>
        <taxon>Peptostreptococcales</taxon>
        <taxon>Natronincolaceae</taxon>
        <taxon>Alkaliphilus</taxon>
    </lineage>
</organism>
<accession>A0A833HQL7</accession>
<dbReference type="OrthoDB" id="5429664at2"/>
<gene>
    <name evidence="2" type="ORF">F8153_03155</name>
</gene>
<dbReference type="Proteomes" id="UP000465601">
    <property type="component" value="Unassembled WGS sequence"/>
</dbReference>
<dbReference type="SUPFAM" id="SSF52540">
    <property type="entry name" value="P-loop containing nucleoside triphosphate hydrolases"/>
    <property type="match status" value="1"/>
</dbReference>
<dbReference type="InterPro" id="IPR027417">
    <property type="entry name" value="P-loop_NTPase"/>
</dbReference>
<comment type="caution">
    <text evidence="2">The sequence shown here is derived from an EMBL/GenBank/DDBJ whole genome shotgun (WGS) entry which is preliminary data.</text>
</comment>
<name>A0A833HQL7_9FIRM</name>
<proteinExistence type="inferred from homology"/>
<comment type="similarity">
    <text evidence="1">Belongs to the asp23 family.</text>
</comment>
<keyword evidence="3" id="KW-1185">Reference proteome</keyword>
<evidence type="ECO:0000313" key="2">
    <source>
        <dbReference type="EMBL" id="KAB3532081.1"/>
    </source>
</evidence>